<reference evidence="3" key="1">
    <citation type="journal article" date="2019" name="Int. J. Syst. Evol. Microbiol.">
        <title>The Global Catalogue of Microorganisms (GCM) 10K type strain sequencing project: providing services to taxonomists for standard genome sequencing and annotation.</title>
        <authorList>
            <consortium name="The Broad Institute Genomics Platform"/>
            <consortium name="The Broad Institute Genome Sequencing Center for Infectious Disease"/>
            <person name="Wu L."/>
            <person name="Ma J."/>
        </authorList>
    </citation>
    <scope>NUCLEOTIDE SEQUENCE [LARGE SCALE GENOMIC DNA]</scope>
    <source>
        <strain evidence="3">CCUG 61485</strain>
    </source>
</reference>
<dbReference type="RefSeq" id="WP_377177886.1">
    <property type="nucleotide sequence ID" value="NZ_JBHTMY010000003.1"/>
</dbReference>
<dbReference type="InterPro" id="IPR036108">
    <property type="entry name" value="4pyrrol_syn_uPrphyn_synt_sf"/>
</dbReference>
<dbReference type="GO" id="GO:0004852">
    <property type="term" value="F:uroporphyrinogen-III synthase activity"/>
    <property type="evidence" value="ECO:0007669"/>
    <property type="project" value="UniProtKB-EC"/>
</dbReference>
<accession>A0ABW3Y3H6</accession>
<evidence type="ECO:0000259" key="1">
    <source>
        <dbReference type="Pfam" id="PF02602"/>
    </source>
</evidence>
<evidence type="ECO:0000313" key="3">
    <source>
        <dbReference type="Proteomes" id="UP001597201"/>
    </source>
</evidence>
<dbReference type="EC" id="4.2.1.75" evidence="2"/>
<dbReference type="SUPFAM" id="SSF69618">
    <property type="entry name" value="HemD-like"/>
    <property type="match status" value="1"/>
</dbReference>
<dbReference type="InterPro" id="IPR039793">
    <property type="entry name" value="UROS/Hem4"/>
</dbReference>
<name>A0ABW3Y3H6_9FLAO</name>
<dbReference type="InterPro" id="IPR003754">
    <property type="entry name" value="4pyrrol_synth_uPrphyn_synth"/>
</dbReference>
<protein>
    <submittedName>
        <fullName evidence="2">Uroporphyrinogen-III synthase</fullName>
        <ecNumber evidence="2">4.2.1.75</ecNumber>
    </submittedName>
</protein>
<organism evidence="2 3">
    <name type="scientific">Namhaeicola litoreus</name>
    <dbReference type="NCBI Taxonomy" id="1052145"/>
    <lineage>
        <taxon>Bacteria</taxon>
        <taxon>Pseudomonadati</taxon>
        <taxon>Bacteroidota</taxon>
        <taxon>Flavobacteriia</taxon>
        <taxon>Flavobacteriales</taxon>
        <taxon>Flavobacteriaceae</taxon>
        <taxon>Namhaeicola</taxon>
    </lineage>
</organism>
<keyword evidence="2" id="KW-0456">Lyase</keyword>
<proteinExistence type="predicted"/>
<dbReference type="EMBL" id="JBHTMY010000003">
    <property type="protein sequence ID" value="MFD1315577.1"/>
    <property type="molecule type" value="Genomic_DNA"/>
</dbReference>
<dbReference type="Pfam" id="PF02602">
    <property type="entry name" value="HEM4"/>
    <property type="match status" value="1"/>
</dbReference>
<dbReference type="Proteomes" id="UP001597201">
    <property type="component" value="Unassembled WGS sequence"/>
</dbReference>
<feature type="domain" description="Tetrapyrrole biosynthesis uroporphyrinogen III synthase" evidence="1">
    <location>
        <begin position="45"/>
        <end position="210"/>
    </location>
</feature>
<evidence type="ECO:0000313" key="2">
    <source>
        <dbReference type="EMBL" id="MFD1315577.1"/>
    </source>
</evidence>
<keyword evidence="3" id="KW-1185">Reference proteome</keyword>
<sequence length="220" mass="24740">MTKKKSILVTKLLSSEQKMKLANFDLIEQELIQITINDQFKLDHVSDFVVFSSKNAVKALEKGGLIGALKGVKVYCVGEKTAEFLKQLDINAEFVAENAFDLANFLILEKPKKITFFCGNLRRNELPALLKENEILVDEQVVYQTDLLKPKFIQKFDGILFFSPSGVRSFCQKNKPEAIAFCLGNTTAITATDFFEEVFVAEEQSVDGLINTLNETYGYA</sequence>
<dbReference type="PANTHER" id="PTHR12390:SF0">
    <property type="entry name" value="UROPORPHYRINOGEN-III SYNTHASE"/>
    <property type="match status" value="1"/>
</dbReference>
<dbReference type="PANTHER" id="PTHR12390">
    <property type="entry name" value="UROPORPHYRINOGEN III SYNTHASE"/>
    <property type="match status" value="1"/>
</dbReference>
<gene>
    <name evidence="2" type="ORF">ACFQ39_08125</name>
</gene>
<dbReference type="Gene3D" id="3.40.50.10090">
    <property type="match status" value="2"/>
</dbReference>
<comment type="caution">
    <text evidence="2">The sequence shown here is derived from an EMBL/GenBank/DDBJ whole genome shotgun (WGS) entry which is preliminary data.</text>
</comment>
<dbReference type="CDD" id="cd06578">
    <property type="entry name" value="HemD"/>
    <property type="match status" value="1"/>
</dbReference>